<dbReference type="OrthoDB" id="9811522at2"/>
<dbReference type="STRING" id="632955.GCA_000829675_01755"/>
<feature type="transmembrane region" description="Helical" evidence="6">
    <location>
        <begin position="249"/>
        <end position="271"/>
    </location>
</feature>
<keyword evidence="2" id="KW-1003">Cell membrane</keyword>
<sequence length="367" mass="40424">MKAFVQAYLQTLQDIVSNSAIFTTLILSVVFYSFFYPTAYKAEQATHLPVVIVDEEQSIISQQIVTEVSKSPKVQIMAVTANFAEAEMLVKQQKADAILLLPFNLSQSLARGEIGGVGLYLNATNFLKTKQIGSGLASSIEHAIQQQLQRFTEFSHFSPHLPIHQIPLFNVYSGYGSYIFPAISPLIIHQTLFIGLGMLIAGYRVQKQVMSFSGFSGCYMAALSIGCFGCYYLFGFSFWLYDYPRGGNFWAMLIAVPIFISAVVGLSLLLASYLDVPERAGHIMVFSSIPLLLLSGVAWPHAAMPEVLASFGQILPSTQGIQLFIQLNQMGVPTSDVLTKLGYLILIALITTVWAYRRLSSLPTKNA</sequence>
<dbReference type="Gene3D" id="3.40.1710.10">
    <property type="entry name" value="abc type-2 transporter like domain"/>
    <property type="match status" value="1"/>
</dbReference>
<keyword evidence="4 6" id="KW-1133">Transmembrane helix</keyword>
<proteinExistence type="predicted"/>
<evidence type="ECO:0000313" key="9">
    <source>
        <dbReference type="Proteomes" id="UP000014568"/>
    </source>
</evidence>
<evidence type="ECO:0000256" key="4">
    <source>
        <dbReference type="ARBA" id="ARBA00022989"/>
    </source>
</evidence>
<dbReference type="HOGENOM" id="CLU_039483_10_1_6"/>
<dbReference type="PATRIC" id="fig|421052.3.peg.2485"/>
<dbReference type="PANTHER" id="PTHR30294">
    <property type="entry name" value="MEMBRANE COMPONENT OF ABC TRANSPORTER YHHJ-RELATED"/>
    <property type="match status" value="1"/>
</dbReference>
<dbReference type="AlphaFoldDB" id="S3NXZ3"/>
<name>S3NXZ3_9GAMM</name>
<gene>
    <name evidence="8" type="ORF">F945_02540</name>
</gene>
<evidence type="ECO:0000256" key="1">
    <source>
        <dbReference type="ARBA" id="ARBA00004651"/>
    </source>
</evidence>
<feature type="transmembrane region" description="Helical" evidence="6">
    <location>
        <begin position="178"/>
        <end position="200"/>
    </location>
</feature>
<evidence type="ECO:0000313" key="8">
    <source>
        <dbReference type="EMBL" id="EPF71511.1"/>
    </source>
</evidence>
<dbReference type="Pfam" id="PF12698">
    <property type="entry name" value="ABC2_membrane_3"/>
    <property type="match status" value="1"/>
</dbReference>
<dbReference type="Proteomes" id="UP000014568">
    <property type="component" value="Unassembled WGS sequence"/>
</dbReference>
<evidence type="ECO:0000256" key="2">
    <source>
        <dbReference type="ARBA" id="ARBA00022475"/>
    </source>
</evidence>
<dbReference type="InterPro" id="IPR051449">
    <property type="entry name" value="ABC-2_transporter_component"/>
</dbReference>
<feature type="transmembrane region" description="Helical" evidence="6">
    <location>
        <begin position="337"/>
        <end position="356"/>
    </location>
</feature>
<feature type="transmembrane region" description="Helical" evidence="6">
    <location>
        <begin position="12"/>
        <end position="35"/>
    </location>
</feature>
<dbReference type="InterPro" id="IPR013525">
    <property type="entry name" value="ABC2_TM"/>
</dbReference>
<comment type="caution">
    <text evidence="8">The sequence shown here is derived from an EMBL/GenBank/DDBJ whole genome shotgun (WGS) entry which is preliminary data.</text>
</comment>
<dbReference type="GO" id="GO:0140359">
    <property type="term" value="F:ABC-type transporter activity"/>
    <property type="evidence" value="ECO:0007669"/>
    <property type="project" value="InterPro"/>
</dbReference>
<dbReference type="GO" id="GO:0005886">
    <property type="term" value="C:plasma membrane"/>
    <property type="evidence" value="ECO:0007669"/>
    <property type="project" value="UniProtKB-SubCell"/>
</dbReference>
<feature type="transmembrane region" description="Helical" evidence="6">
    <location>
        <begin position="283"/>
        <end position="302"/>
    </location>
</feature>
<organism evidence="8 9">
    <name type="scientific">Acinetobacter rudis CIP 110305</name>
    <dbReference type="NCBI Taxonomy" id="421052"/>
    <lineage>
        <taxon>Bacteria</taxon>
        <taxon>Pseudomonadati</taxon>
        <taxon>Pseudomonadota</taxon>
        <taxon>Gammaproteobacteria</taxon>
        <taxon>Moraxellales</taxon>
        <taxon>Moraxellaceae</taxon>
        <taxon>Acinetobacter</taxon>
    </lineage>
</organism>
<dbReference type="EMBL" id="ATGI01000032">
    <property type="protein sequence ID" value="EPF71511.1"/>
    <property type="molecule type" value="Genomic_DNA"/>
</dbReference>
<dbReference type="eggNOG" id="COG0842">
    <property type="taxonomic scope" value="Bacteria"/>
</dbReference>
<dbReference type="RefSeq" id="WP_016656940.1">
    <property type="nucleotide sequence ID" value="NZ_KE340353.1"/>
</dbReference>
<keyword evidence="5 6" id="KW-0472">Membrane</keyword>
<evidence type="ECO:0000256" key="6">
    <source>
        <dbReference type="SAM" id="Phobius"/>
    </source>
</evidence>
<dbReference type="PANTHER" id="PTHR30294:SF46">
    <property type="entry name" value="ABC TRANSPORTER PERMEASE"/>
    <property type="match status" value="1"/>
</dbReference>
<feature type="transmembrane region" description="Helical" evidence="6">
    <location>
        <begin position="212"/>
        <end position="234"/>
    </location>
</feature>
<comment type="subcellular location">
    <subcellularLocation>
        <location evidence="1">Cell membrane</location>
        <topology evidence="1">Multi-pass membrane protein</topology>
    </subcellularLocation>
</comment>
<keyword evidence="9" id="KW-1185">Reference proteome</keyword>
<evidence type="ECO:0000256" key="3">
    <source>
        <dbReference type="ARBA" id="ARBA00022692"/>
    </source>
</evidence>
<evidence type="ECO:0000259" key="7">
    <source>
        <dbReference type="Pfam" id="PF12698"/>
    </source>
</evidence>
<protein>
    <submittedName>
        <fullName evidence="8">Antibiotic transport system permease</fullName>
    </submittedName>
</protein>
<reference evidence="8 9" key="1">
    <citation type="submission" date="2013-06" db="EMBL/GenBank/DDBJ databases">
        <title>The Genome Sequence of Acinetobacter rudis CIP 110305.</title>
        <authorList>
            <consortium name="The Broad Institute Genome Sequencing Platform"/>
            <consortium name="The Broad Institute Genome Sequencing Center for Infectious Disease"/>
            <person name="Cerqueira G."/>
            <person name="Feldgarden M."/>
            <person name="Courvalin P."/>
            <person name="Perichon B."/>
            <person name="Grillot-Courvalin C."/>
            <person name="Clermont D."/>
            <person name="Rocha E."/>
            <person name="Yoon E.-J."/>
            <person name="Nemec A."/>
            <person name="Young S.K."/>
            <person name="Zeng Q."/>
            <person name="Gargeya S."/>
            <person name="Fitzgerald M."/>
            <person name="Abouelleil A."/>
            <person name="Alvarado L."/>
            <person name="Berlin A.M."/>
            <person name="Chapman S.B."/>
            <person name="Dewar J."/>
            <person name="Goldberg J."/>
            <person name="Griggs A."/>
            <person name="Gujja S."/>
            <person name="Hansen M."/>
            <person name="Howarth C."/>
            <person name="Imamovic A."/>
            <person name="Larimer J."/>
            <person name="McCowan C."/>
            <person name="Murphy C."/>
            <person name="Pearson M."/>
            <person name="Priest M."/>
            <person name="Roberts A."/>
            <person name="Saif S."/>
            <person name="Shea T."/>
            <person name="Sykes S."/>
            <person name="Wortman J."/>
            <person name="Nusbaum C."/>
            <person name="Birren B."/>
        </authorList>
    </citation>
    <scope>NUCLEOTIDE SEQUENCE [LARGE SCALE GENOMIC DNA]</scope>
    <source>
        <strain evidence="8 9">CIP 110305</strain>
    </source>
</reference>
<feature type="domain" description="ABC-2 type transporter transmembrane" evidence="7">
    <location>
        <begin position="21"/>
        <end position="355"/>
    </location>
</feature>
<accession>S3NXZ3</accession>
<keyword evidence="3 6" id="KW-0812">Transmembrane</keyword>
<evidence type="ECO:0000256" key="5">
    <source>
        <dbReference type="ARBA" id="ARBA00023136"/>
    </source>
</evidence>